<evidence type="ECO:0000313" key="2">
    <source>
        <dbReference type="EMBL" id="TMP82910.1"/>
    </source>
</evidence>
<dbReference type="EMBL" id="PNCM01000009">
    <property type="protein sequence ID" value="TMP82910.1"/>
    <property type="molecule type" value="Genomic_DNA"/>
</dbReference>
<reference evidence="2 4" key="1">
    <citation type="submission" date="2017-12" db="EMBL/GenBank/DDBJ databases">
        <authorList>
            <person name="Paulsen S."/>
            <person name="Gram L.K."/>
        </authorList>
    </citation>
    <scope>NUCLEOTIDE SEQUENCE [LARGE SCALE GENOMIC DNA]</scope>
    <source>
        <strain evidence="2 4">S1189</strain>
    </source>
</reference>
<protein>
    <submittedName>
        <fullName evidence="1">Uncharacterized protein</fullName>
    </submittedName>
</protein>
<dbReference type="Proteomes" id="UP000291338">
    <property type="component" value="Unassembled WGS sequence"/>
</dbReference>
<name>A0A4Q7IPJ5_9GAMM</name>
<organism evidence="1 3">
    <name type="scientific">Pseudoalteromonas phenolica</name>
    <dbReference type="NCBI Taxonomy" id="161398"/>
    <lineage>
        <taxon>Bacteria</taxon>
        <taxon>Pseudomonadati</taxon>
        <taxon>Pseudomonadota</taxon>
        <taxon>Gammaproteobacteria</taxon>
        <taxon>Alteromonadales</taxon>
        <taxon>Pseudoalteromonadaceae</taxon>
        <taxon>Pseudoalteromonas</taxon>
    </lineage>
</organism>
<sequence>MSILIESDFIEMFLAKNDCPIELCKARLFASLKVEIDSDETELRFIIGNSFIILNQILSNRSQSSVRITIPLW</sequence>
<comment type="caution">
    <text evidence="1">The sequence shown here is derived from an EMBL/GenBank/DDBJ whole genome shotgun (WGS) entry which is preliminary data.</text>
</comment>
<evidence type="ECO:0000313" key="3">
    <source>
        <dbReference type="Proteomes" id="UP000291338"/>
    </source>
</evidence>
<reference evidence="4" key="3">
    <citation type="submission" date="2019-06" db="EMBL/GenBank/DDBJ databases">
        <title>Co-occurence of chitin degradation, pigmentation and bioactivity in marine Pseudoalteromonas.</title>
        <authorList>
            <person name="Sonnenschein E.C."/>
            <person name="Bech P.K."/>
        </authorList>
    </citation>
    <scope>NUCLEOTIDE SEQUENCE [LARGE SCALE GENOMIC DNA]</scope>
    <source>
        <strain evidence="4">S1189</strain>
    </source>
</reference>
<reference evidence="1 3" key="2">
    <citation type="submission" date="2018-01" db="EMBL/GenBank/DDBJ databases">
        <title>Co-occurrence of chitin degradation, pigmentation and bioactivity in marine Pseudoalteromonas.</title>
        <authorList>
            <person name="Paulsen S."/>
            <person name="Gram L."/>
            <person name="Machado H."/>
        </authorList>
    </citation>
    <scope>NUCLEOTIDE SEQUENCE [LARGE SCALE GENOMIC DNA]</scope>
    <source>
        <strain evidence="1 3">S3898</strain>
    </source>
</reference>
<evidence type="ECO:0000313" key="1">
    <source>
        <dbReference type="EMBL" id="RZQ53007.1"/>
    </source>
</evidence>
<dbReference type="EMBL" id="PPSX01000037">
    <property type="protein sequence ID" value="RZQ53007.1"/>
    <property type="molecule type" value="Genomic_DNA"/>
</dbReference>
<dbReference type="AlphaFoldDB" id="A0A4Q7IPJ5"/>
<evidence type="ECO:0000313" key="4">
    <source>
        <dbReference type="Proteomes" id="UP000307362"/>
    </source>
</evidence>
<dbReference type="Proteomes" id="UP000307362">
    <property type="component" value="Unassembled WGS sequence"/>
</dbReference>
<accession>A0A4Q7IPJ5</accession>
<gene>
    <name evidence="1" type="ORF">C1E23_11200</name>
    <name evidence="2" type="ORF">CWB73_03530</name>
</gene>
<proteinExistence type="predicted"/>
<reference evidence="2" key="4">
    <citation type="submission" date="2019-09" db="EMBL/GenBank/DDBJ databases">
        <title>Co-occurence of chitin degradation, pigmentation and bioactivity in marine Pseudoalteromonas.</title>
        <authorList>
            <person name="Sonnenschein E.C."/>
            <person name="Bech P.K."/>
        </authorList>
    </citation>
    <scope>NUCLEOTIDE SEQUENCE</scope>
    <source>
        <strain evidence="2">S1189</strain>
    </source>
</reference>